<proteinExistence type="predicted"/>
<gene>
    <name evidence="2" type="primary">tfxG_2</name>
    <name evidence="2" type="ORF">Aca07nite_84290</name>
</gene>
<evidence type="ECO:0000259" key="1">
    <source>
        <dbReference type="Pfam" id="PF01636"/>
    </source>
</evidence>
<accession>A0ABQ3WY01</accession>
<dbReference type="InterPro" id="IPR011009">
    <property type="entry name" value="Kinase-like_dom_sf"/>
</dbReference>
<dbReference type="SUPFAM" id="SSF56112">
    <property type="entry name" value="Protein kinase-like (PK-like)"/>
    <property type="match status" value="1"/>
</dbReference>
<dbReference type="Gene3D" id="3.90.1200.10">
    <property type="match status" value="1"/>
</dbReference>
<dbReference type="InterPro" id="IPR002575">
    <property type="entry name" value="Aminoglycoside_PTrfase"/>
</dbReference>
<dbReference type="EMBL" id="BOMF01000171">
    <property type="protein sequence ID" value="GID51154.1"/>
    <property type="molecule type" value="Genomic_DNA"/>
</dbReference>
<comment type="caution">
    <text evidence="2">The sequence shown here is derived from an EMBL/GenBank/DDBJ whole genome shotgun (WGS) entry which is preliminary data.</text>
</comment>
<dbReference type="RefSeq" id="WP_204301126.1">
    <property type="nucleotide sequence ID" value="NZ_BAAAGQ010000055.1"/>
</dbReference>
<sequence length="264" mass="28843">MNEETLPGGNTVRAARIGDVVHKRAAPWTPTVHAVLRHLEAAGFDGAPRALGFDGEGREMLTYLPGEVIGDRVPWPGWAFADETLTQVGQWLRRLHDLTENFRPPEGATWFAGAEMRPGMVVGHQDAAPYNAVMDGDRLAGFFDWDTAGPSPREFDLAFAALSWVPLYAPGAAHHLGFHHPEDRSRRLHLLLDAYGYTGDRAAFGTVVVQRARRQSEVIREMATSGDPAATALLPVADNLARSATEVESLPTGFWRPSPHPGAR</sequence>
<protein>
    <submittedName>
        <fullName evidence="2">Trifolitoxin immunity protein</fullName>
    </submittedName>
</protein>
<dbReference type="Pfam" id="PF01636">
    <property type="entry name" value="APH"/>
    <property type="match status" value="1"/>
</dbReference>
<name>A0ABQ3WY01_9ACTN</name>
<evidence type="ECO:0000313" key="2">
    <source>
        <dbReference type="EMBL" id="GID51154.1"/>
    </source>
</evidence>
<reference evidence="2" key="1">
    <citation type="submission" date="2021-01" db="EMBL/GenBank/DDBJ databases">
        <title>Whole genome shotgun sequence of Actinoplanes capillaceus NBRC 16408.</title>
        <authorList>
            <person name="Komaki H."/>
            <person name="Tamura T."/>
        </authorList>
    </citation>
    <scope>NUCLEOTIDE SEQUENCE [LARGE SCALE GENOMIC DNA]</scope>
    <source>
        <strain evidence="2">NBRC 16408</strain>
    </source>
</reference>
<feature type="domain" description="Aminoglycoside phosphotransferase" evidence="1">
    <location>
        <begin position="121"/>
        <end position="176"/>
    </location>
</feature>
<organism evidence="2">
    <name type="scientific">Actinoplanes campanulatus</name>
    <dbReference type="NCBI Taxonomy" id="113559"/>
    <lineage>
        <taxon>Bacteria</taxon>
        <taxon>Bacillati</taxon>
        <taxon>Actinomycetota</taxon>
        <taxon>Actinomycetes</taxon>
        <taxon>Micromonosporales</taxon>
        <taxon>Micromonosporaceae</taxon>
        <taxon>Actinoplanes</taxon>
    </lineage>
</organism>